<comment type="subcellular location">
    <subcellularLocation>
        <location evidence="1">Periplasm</location>
    </subcellularLocation>
</comment>
<dbReference type="PROSITE" id="PS51257">
    <property type="entry name" value="PROKAR_LIPOPROTEIN"/>
    <property type="match status" value="1"/>
</dbReference>
<keyword evidence="3 4" id="KW-0732">Signal</keyword>
<name>A0A1G9RUT7_9FIRM</name>
<organism evidence="6 7">
    <name type="scientific">Dendrosporobacter quercicolus</name>
    <dbReference type="NCBI Taxonomy" id="146817"/>
    <lineage>
        <taxon>Bacteria</taxon>
        <taxon>Bacillati</taxon>
        <taxon>Bacillota</taxon>
        <taxon>Negativicutes</taxon>
        <taxon>Selenomonadales</taxon>
        <taxon>Sporomusaceae</taxon>
        <taxon>Dendrosporobacter</taxon>
    </lineage>
</organism>
<comment type="similarity">
    <text evidence="2">Belongs to the bacterial solute-binding protein SsuA/TauA family.</text>
</comment>
<evidence type="ECO:0000256" key="1">
    <source>
        <dbReference type="ARBA" id="ARBA00004418"/>
    </source>
</evidence>
<dbReference type="Gene3D" id="3.40.190.10">
    <property type="entry name" value="Periplasmic binding protein-like II"/>
    <property type="match status" value="2"/>
</dbReference>
<feature type="chain" id="PRO_5039242883" evidence="4">
    <location>
        <begin position="30"/>
        <end position="346"/>
    </location>
</feature>
<feature type="domain" description="SsuA/THI5-like" evidence="5">
    <location>
        <begin position="55"/>
        <end position="277"/>
    </location>
</feature>
<proteinExistence type="inferred from homology"/>
<evidence type="ECO:0000256" key="2">
    <source>
        <dbReference type="ARBA" id="ARBA00010742"/>
    </source>
</evidence>
<reference evidence="6 7" key="1">
    <citation type="submission" date="2016-10" db="EMBL/GenBank/DDBJ databases">
        <authorList>
            <person name="de Groot N.N."/>
        </authorList>
    </citation>
    <scope>NUCLEOTIDE SEQUENCE [LARGE SCALE GENOMIC DNA]</scope>
    <source>
        <strain evidence="6 7">DSM 1736</strain>
    </source>
</reference>
<evidence type="ECO:0000259" key="5">
    <source>
        <dbReference type="Pfam" id="PF09084"/>
    </source>
</evidence>
<dbReference type="Proteomes" id="UP000214880">
    <property type="component" value="Unassembled WGS sequence"/>
</dbReference>
<keyword evidence="7" id="KW-1185">Reference proteome</keyword>
<dbReference type="SUPFAM" id="SSF53850">
    <property type="entry name" value="Periplasmic binding protein-like II"/>
    <property type="match status" value="1"/>
</dbReference>
<dbReference type="GO" id="GO:0042597">
    <property type="term" value="C:periplasmic space"/>
    <property type="evidence" value="ECO:0007669"/>
    <property type="project" value="UniProtKB-SubCell"/>
</dbReference>
<feature type="signal peptide" evidence="4">
    <location>
        <begin position="1"/>
        <end position="29"/>
    </location>
</feature>
<evidence type="ECO:0000256" key="3">
    <source>
        <dbReference type="ARBA" id="ARBA00022729"/>
    </source>
</evidence>
<dbReference type="InterPro" id="IPR015168">
    <property type="entry name" value="SsuA/THI5"/>
</dbReference>
<accession>A0A1G9RUT7</accession>
<evidence type="ECO:0000256" key="4">
    <source>
        <dbReference type="SAM" id="SignalP"/>
    </source>
</evidence>
<sequence>MKKMLVTGLMGLTILALITGCSVFTQKTADDDKPKFINGKLTKEFHLKVVTPTSFNELIIADKKGFFKEVGIIPEYTGSAPSGTLAQSVIKGDNHLFGSGHPSTIAAARKAGAGIKIVLHSMVDDPDPDKMHMTWFVRRDGAIKSAKDLVGKKIAMSGLGSCAEFLNGDFLRRNDISRDQVEIVVMKDAQQEQALRHGFIDVAIVHPPYNKIAKNRGGLEVLTTSYEIGELAGNGALSGLAVRAFSEEFIRDYPDVVKAYIVADLKAQQYINEHYEESLQVAAEFLKVDVKDMAGNIYPRQQWLKDEDIDFWVKLGERNGFFAQGEIKASDLYTNELNPYYKGELQ</sequence>
<evidence type="ECO:0000313" key="6">
    <source>
        <dbReference type="EMBL" id="SDM26943.1"/>
    </source>
</evidence>
<dbReference type="AlphaFoldDB" id="A0A1G9RUT7"/>
<dbReference type="PANTHER" id="PTHR30024:SF47">
    <property type="entry name" value="TAURINE-BINDING PERIPLASMIC PROTEIN"/>
    <property type="match status" value="1"/>
</dbReference>
<dbReference type="STRING" id="146817.SAMN04488502_103111"/>
<dbReference type="PANTHER" id="PTHR30024">
    <property type="entry name" value="ALIPHATIC SULFONATES-BINDING PROTEIN-RELATED"/>
    <property type="match status" value="1"/>
</dbReference>
<dbReference type="RefSeq" id="WP_245698088.1">
    <property type="nucleotide sequence ID" value="NZ_FNHB01000003.1"/>
</dbReference>
<dbReference type="Pfam" id="PF09084">
    <property type="entry name" value="NMT1"/>
    <property type="match status" value="1"/>
</dbReference>
<gene>
    <name evidence="6" type="ORF">SAMN04488502_103111</name>
</gene>
<evidence type="ECO:0000313" key="7">
    <source>
        <dbReference type="Proteomes" id="UP000214880"/>
    </source>
</evidence>
<protein>
    <submittedName>
        <fullName evidence="6">ABC-type nitrate/sulfonate/bicarbonate transport system, substrate-binding protein</fullName>
    </submittedName>
</protein>
<dbReference type="EMBL" id="FNHB01000003">
    <property type="protein sequence ID" value="SDM26943.1"/>
    <property type="molecule type" value="Genomic_DNA"/>
</dbReference>